<protein>
    <submittedName>
        <fullName evidence="1">Uncharacterized protein</fullName>
    </submittedName>
</protein>
<organism evidence="1 2">
    <name type="scientific">Pristionchus entomophagus</name>
    <dbReference type="NCBI Taxonomy" id="358040"/>
    <lineage>
        <taxon>Eukaryota</taxon>
        <taxon>Metazoa</taxon>
        <taxon>Ecdysozoa</taxon>
        <taxon>Nematoda</taxon>
        <taxon>Chromadorea</taxon>
        <taxon>Rhabditida</taxon>
        <taxon>Rhabditina</taxon>
        <taxon>Diplogasteromorpha</taxon>
        <taxon>Diplogasteroidea</taxon>
        <taxon>Neodiplogasteridae</taxon>
        <taxon>Pristionchus</taxon>
    </lineage>
</organism>
<proteinExistence type="predicted"/>
<name>A0AAV5SK53_9BILA</name>
<feature type="non-terminal residue" evidence="1">
    <location>
        <position position="1"/>
    </location>
</feature>
<dbReference type="AlphaFoldDB" id="A0AAV5SK53"/>
<dbReference type="Proteomes" id="UP001432027">
    <property type="component" value="Unassembled WGS sequence"/>
</dbReference>
<comment type="caution">
    <text evidence="1">The sequence shown here is derived from an EMBL/GenBank/DDBJ whole genome shotgun (WGS) entry which is preliminary data.</text>
</comment>
<dbReference type="EMBL" id="BTSX01000002">
    <property type="protein sequence ID" value="GMS82997.1"/>
    <property type="molecule type" value="Genomic_DNA"/>
</dbReference>
<feature type="non-terminal residue" evidence="1">
    <location>
        <position position="105"/>
    </location>
</feature>
<sequence>LLLLSLVALSYAVSNVPAYIALKLTGDKLLGRFQALNSTATTLLRENPERFGNHSSSVVHVFRQPEYVLINFLYDEASHQQFVDNILSKAAAALCSQFPRHLAFD</sequence>
<gene>
    <name evidence="1" type="ORF">PENTCL1PPCAC_5172</name>
</gene>
<evidence type="ECO:0000313" key="2">
    <source>
        <dbReference type="Proteomes" id="UP001432027"/>
    </source>
</evidence>
<accession>A0AAV5SK53</accession>
<reference evidence="1" key="1">
    <citation type="submission" date="2023-10" db="EMBL/GenBank/DDBJ databases">
        <title>Genome assembly of Pristionchus species.</title>
        <authorList>
            <person name="Yoshida K."/>
            <person name="Sommer R.J."/>
        </authorList>
    </citation>
    <scope>NUCLEOTIDE SEQUENCE</scope>
    <source>
        <strain evidence="1">RS0144</strain>
    </source>
</reference>
<keyword evidence="2" id="KW-1185">Reference proteome</keyword>
<evidence type="ECO:0000313" key="1">
    <source>
        <dbReference type="EMBL" id="GMS82997.1"/>
    </source>
</evidence>